<evidence type="ECO:0000313" key="1">
    <source>
        <dbReference type="EMBL" id="CAG8594667.1"/>
    </source>
</evidence>
<keyword evidence="2" id="KW-1185">Reference proteome</keyword>
<dbReference type="EMBL" id="CAJVPT010013325">
    <property type="protein sequence ID" value="CAG8594667.1"/>
    <property type="molecule type" value="Genomic_DNA"/>
</dbReference>
<sequence>MGEHFIPFMNNSVPLTEIRDPVTNKVHPPVTEKQKEWMKNFWEKHSDPANSLPDLQNLARLLKADGVQRIGVYGLCWGGRIATIAGANLGLDEGSAPLFDAVASIHPGIASHGDPQANKRITVDDIKRVTVPTALYASNGEPIDTYKELVEALDELLFSSKNAYRYYEKNAPWLGGSSS</sequence>
<comment type="caution">
    <text evidence="1">The sequence shown here is derived from an EMBL/GenBank/DDBJ whole genome shotgun (WGS) entry which is preliminary data.</text>
</comment>
<evidence type="ECO:0000313" key="2">
    <source>
        <dbReference type="Proteomes" id="UP000789525"/>
    </source>
</evidence>
<gene>
    <name evidence="1" type="ORF">ACOLOM_LOCUS6452</name>
</gene>
<name>A0ACA9MNH7_9GLOM</name>
<proteinExistence type="predicted"/>
<reference evidence="1" key="1">
    <citation type="submission" date="2021-06" db="EMBL/GenBank/DDBJ databases">
        <authorList>
            <person name="Kallberg Y."/>
            <person name="Tangrot J."/>
            <person name="Rosling A."/>
        </authorList>
    </citation>
    <scope>NUCLEOTIDE SEQUENCE</scope>
    <source>
        <strain evidence="1">CL356</strain>
    </source>
</reference>
<accession>A0ACA9MNH7</accession>
<protein>
    <submittedName>
        <fullName evidence="1">14018_t:CDS:1</fullName>
    </submittedName>
</protein>
<dbReference type="Proteomes" id="UP000789525">
    <property type="component" value="Unassembled WGS sequence"/>
</dbReference>
<organism evidence="1 2">
    <name type="scientific">Acaulospora colombiana</name>
    <dbReference type="NCBI Taxonomy" id="27376"/>
    <lineage>
        <taxon>Eukaryota</taxon>
        <taxon>Fungi</taxon>
        <taxon>Fungi incertae sedis</taxon>
        <taxon>Mucoromycota</taxon>
        <taxon>Glomeromycotina</taxon>
        <taxon>Glomeromycetes</taxon>
        <taxon>Diversisporales</taxon>
        <taxon>Acaulosporaceae</taxon>
        <taxon>Acaulospora</taxon>
    </lineage>
</organism>